<comment type="similarity">
    <text evidence="1">Belongs to the N(4)/N(6)-methyltransferase family.</text>
</comment>
<evidence type="ECO:0000256" key="1">
    <source>
        <dbReference type="ARBA" id="ARBA00006594"/>
    </source>
</evidence>
<dbReference type="GO" id="GO:0032259">
    <property type="term" value="P:methylation"/>
    <property type="evidence" value="ECO:0007669"/>
    <property type="project" value="UniProtKB-KW"/>
</dbReference>
<keyword evidence="3" id="KW-0808">Transferase</keyword>
<protein>
    <submittedName>
        <fullName evidence="7">Site-specific DNA-methyltransferase</fullName>
    </submittedName>
</protein>
<dbReference type="InterPro" id="IPR002295">
    <property type="entry name" value="N4/N6-MTase_EcoPI_Mod-like"/>
</dbReference>
<dbReference type="Gene3D" id="3.40.50.150">
    <property type="entry name" value="Vaccinia Virus protein VP39"/>
    <property type="match status" value="1"/>
</dbReference>
<dbReference type="SUPFAM" id="SSF53335">
    <property type="entry name" value="S-adenosyl-L-methionine-dependent methyltransferases"/>
    <property type="match status" value="1"/>
</dbReference>
<keyword evidence="5" id="KW-0680">Restriction system</keyword>
<dbReference type="PROSITE" id="PS00092">
    <property type="entry name" value="N6_MTASE"/>
    <property type="match status" value="1"/>
</dbReference>
<dbReference type="Pfam" id="PF01555">
    <property type="entry name" value="N6_N4_Mtase"/>
    <property type="match status" value="1"/>
</dbReference>
<organism evidence="7 8">
    <name type="scientific">Streptococcus suis</name>
    <dbReference type="NCBI Taxonomy" id="1307"/>
    <lineage>
        <taxon>Bacteria</taxon>
        <taxon>Bacillati</taxon>
        <taxon>Bacillota</taxon>
        <taxon>Bacilli</taxon>
        <taxon>Lactobacillales</taxon>
        <taxon>Streptococcaceae</taxon>
        <taxon>Streptococcus</taxon>
    </lineage>
</organism>
<dbReference type="PRINTS" id="PR00506">
    <property type="entry name" value="D21N6MTFRASE"/>
</dbReference>
<name>A0A9X4MMJ0_STRSU</name>
<proteinExistence type="inferred from homology"/>
<dbReference type="GO" id="GO:0009307">
    <property type="term" value="P:DNA restriction-modification system"/>
    <property type="evidence" value="ECO:0007669"/>
    <property type="project" value="UniProtKB-KW"/>
</dbReference>
<dbReference type="InterPro" id="IPR002941">
    <property type="entry name" value="DNA_methylase_N4/N6"/>
</dbReference>
<sequence length="450" mass="51882">MKITSLDGKTPDIAEENIQKLRQIFPDVFTEDKIDFGKLQQVLGNYVEDSNERYNFTWNGKGRALRLSQTPSLGTLRPCKEESKDWDTTQNLYIEGDNLEVLKLLQKSYHGKVKMIYIDPPYNTGKDFVYPDDFHDSLENYKKITGQVDDNGNRISTNTETSGRYHTDWLNMMYPRLRLARNLLADDGVIFISIDDNEVDNLKKICNEVFGEDNFVAQITREAIKGGSVSKNIRNVHDFVLIFAKQIDNIEFSGIEMAGLKLNLEDEKGKYAKGRELNKWGAGSRREDAPGMYFPVKGPNGEDIYPIRNDGSEGRWRLGKQKMTEIIENKDVIFEKRENGSYIIYEKLRNDSPRKKQFISIFKDEFINAKGTEEIKKLFEVERGVFDFSKPVNLITAFLIMAASKDSLILDFFSGFRVIIMTQANSQVNTRVLELLPKFKIKKMNRWCAV</sequence>
<dbReference type="InterPro" id="IPR029063">
    <property type="entry name" value="SAM-dependent_MTases_sf"/>
</dbReference>
<evidence type="ECO:0000256" key="2">
    <source>
        <dbReference type="ARBA" id="ARBA00022603"/>
    </source>
</evidence>
<dbReference type="PIRSF" id="PIRSF015855">
    <property type="entry name" value="TypeIII_Mtase_mKpnI"/>
    <property type="match status" value="1"/>
</dbReference>
<feature type="domain" description="DNA methylase N-4/N-6" evidence="6">
    <location>
        <begin position="113"/>
        <end position="415"/>
    </location>
</feature>
<evidence type="ECO:0000256" key="5">
    <source>
        <dbReference type="ARBA" id="ARBA00022747"/>
    </source>
</evidence>
<evidence type="ECO:0000256" key="4">
    <source>
        <dbReference type="ARBA" id="ARBA00022691"/>
    </source>
</evidence>
<evidence type="ECO:0000259" key="6">
    <source>
        <dbReference type="Pfam" id="PF01555"/>
    </source>
</evidence>
<reference evidence="7" key="1">
    <citation type="submission" date="2022-07" db="EMBL/GenBank/DDBJ databases">
        <title>Whole Genome Sequencing of Streptococcus suis.</title>
        <authorList>
            <person name="Dai X."/>
            <person name="Huang J."/>
            <person name="Wang L."/>
        </authorList>
    </citation>
    <scope>NUCLEOTIDE SEQUENCE</scope>
    <source>
        <strain evidence="7">SFB2</strain>
    </source>
</reference>
<dbReference type="Proteomes" id="UP001152879">
    <property type="component" value="Unassembled WGS sequence"/>
</dbReference>
<gene>
    <name evidence="7" type="ORF">NOL15_07970</name>
</gene>
<comment type="caution">
    <text evidence="7">The sequence shown here is derived from an EMBL/GenBank/DDBJ whole genome shotgun (WGS) entry which is preliminary data.</text>
</comment>
<dbReference type="InterPro" id="IPR002052">
    <property type="entry name" value="DNA_methylase_N6_adenine_CS"/>
</dbReference>
<keyword evidence="2" id="KW-0489">Methyltransferase</keyword>
<dbReference type="EMBL" id="JANFML010000026">
    <property type="protein sequence ID" value="MDG4512772.1"/>
    <property type="molecule type" value="Genomic_DNA"/>
</dbReference>
<dbReference type="AlphaFoldDB" id="A0A9X4MMJ0"/>
<accession>A0A9X4MMJ0</accession>
<dbReference type="GO" id="GO:0003677">
    <property type="term" value="F:DNA binding"/>
    <property type="evidence" value="ECO:0007669"/>
    <property type="project" value="InterPro"/>
</dbReference>
<dbReference type="GO" id="GO:0008170">
    <property type="term" value="F:N-methyltransferase activity"/>
    <property type="evidence" value="ECO:0007669"/>
    <property type="project" value="InterPro"/>
</dbReference>
<evidence type="ECO:0000313" key="8">
    <source>
        <dbReference type="Proteomes" id="UP001152879"/>
    </source>
</evidence>
<keyword evidence="4" id="KW-0949">S-adenosyl-L-methionine</keyword>
<evidence type="ECO:0000256" key="3">
    <source>
        <dbReference type="ARBA" id="ARBA00022679"/>
    </source>
</evidence>
<evidence type="ECO:0000313" key="7">
    <source>
        <dbReference type="EMBL" id="MDG4512772.1"/>
    </source>
</evidence>